<dbReference type="EMBL" id="CM042883">
    <property type="protein sequence ID" value="KAI4371951.1"/>
    <property type="molecule type" value="Genomic_DNA"/>
</dbReference>
<keyword evidence="2" id="KW-1185">Reference proteome</keyword>
<organism evidence="1 2">
    <name type="scientific">Melastoma candidum</name>
    <dbReference type="NCBI Taxonomy" id="119954"/>
    <lineage>
        <taxon>Eukaryota</taxon>
        <taxon>Viridiplantae</taxon>
        <taxon>Streptophyta</taxon>
        <taxon>Embryophyta</taxon>
        <taxon>Tracheophyta</taxon>
        <taxon>Spermatophyta</taxon>
        <taxon>Magnoliopsida</taxon>
        <taxon>eudicotyledons</taxon>
        <taxon>Gunneridae</taxon>
        <taxon>Pentapetalae</taxon>
        <taxon>rosids</taxon>
        <taxon>malvids</taxon>
        <taxon>Myrtales</taxon>
        <taxon>Melastomataceae</taxon>
        <taxon>Melastomatoideae</taxon>
        <taxon>Melastomateae</taxon>
        <taxon>Melastoma</taxon>
    </lineage>
</organism>
<gene>
    <name evidence="1" type="ORF">MLD38_010242</name>
</gene>
<protein>
    <submittedName>
        <fullName evidence="1">Uncharacterized protein</fullName>
    </submittedName>
</protein>
<comment type="caution">
    <text evidence="1">The sequence shown here is derived from an EMBL/GenBank/DDBJ whole genome shotgun (WGS) entry which is preliminary data.</text>
</comment>
<sequence length="130" mass="13692">MSASSSRSSSGGRSSKRWVFLKDFLRSKSEGSSNNKFWVTISFSLGKDKRPQSNNAGPKEKSNGPVASTGDPAERIKRINGTANKKGGGASKGGSGVTSGKKKLPVRSAHERKPWAVGGEVCNILEVGDL</sequence>
<evidence type="ECO:0000313" key="2">
    <source>
        <dbReference type="Proteomes" id="UP001057402"/>
    </source>
</evidence>
<dbReference type="Proteomes" id="UP001057402">
    <property type="component" value="Chromosome 4"/>
</dbReference>
<proteinExistence type="predicted"/>
<name>A0ACB9R112_9MYRT</name>
<accession>A0ACB9R112</accession>
<reference evidence="2" key="1">
    <citation type="journal article" date="2023" name="Front. Plant Sci.">
        <title>Chromosomal-level genome assembly of Melastoma candidum provides insights into trichome evolution.</title>
        <authorList>
            <person name="Zhong Y."/>
            <person name="Wu W."/>
            <person name="Sun C."/>
            <person name="Zou P."/>
            <person name="Liu Y."/>
            <person name="Dai S."/>
            <person name="Zhou R."/>
        </authorList>
    </citation>
    <scope>NUCLEOTIDE SEQUENCE [LARGE SCALE GENOMIC DNA]</scope>
</reference>
<evidence type="ECO:0000313" key="1">
    <source>
        <dbReference type="EMBL" id="KAI4371951.1"/>
    </source>
</evidence>